<feature type="non-terminal residue" evidence="1">
    <location>
        <position position="1"/>
    </location>
</feature>
<evidence type="ECO:0000313" key="1">
    <source>
        <dbReference type="EMBL" id="KAK3262285.1"/>
    </source>
</evidence>
<reference evidence="1 2" key="1">
    <citation type="journal article" date="2015" name="Genome Biol. Evol.">
        <title>Comparative Genomics of a Bacterivorous Green Alga Reveals Evolutionary Causalities and Consequences of Phago-Mixotrophic Mode of Nutrition.</title>
        <authorList>
            <person name="Burns J.A."/>
            <person name="Paasch A."/>
            <person name="Narechania A."/>
            <person name="Kim E."/>
        </authorList>
    </citation>
    <scope>NUCLEOTIDE SEQUENCE [LARGE SCALE GENOMIC DNA]</scope>
    <source>
        <strain evidence="1 2">PLY_AMNH</strain>
    </source>
</reference>
<dbReference type="AlphaFoldDB" id="A0AAE0FM97"/>
<dbReference type="EMBL" id="LGRX02016334">
    <property type="protein sequence ID" value="KAK3262285.1"/>
    <property type="molecule type" value="Genomic_DNA"/>
</dbReference>
<dbReference type="Proteomes" id="UP001190700">
    <property type="component" value="Unassembled WGS sequence"/>
</dbReference>
<sequence length="200" mass="23027">GAADNSNSAGASAQLLFNQPPEKIYLCALADFEAVVQEMVPSYTQKTALLQVVLDLQKRHQELEEKDKGEPLLREERQFMNMLAVGNLDEKLRFLEKVMEIQIKQGKVTEYEQYMLLGQLKDEMDQLDIQIGKSKGATSLKLEQRRDVLQKKFQHLRSCRVLSVNVHLDMMKTRPGWFVQKLTSQAKPFTRSRKEKGSEQ</sequence>
<gene>
    <name evidence="1" type="ORF">CYMTET_28852</name>
</gene>
<name>A0AAE0FM97_9CHLO</name>
<comment type="caution">
    <text evidence="1">The sequence shown here is derived from an EMBL/GenBank/DDBJ whole genome shotgun (WGS) entry which is preliminary data.</text>
</comment>
<accession>A0AAE0FM97</accession>
<proteinExistence type="predicted"/>
<keyword evidence="2" id="KW-1185">Reference proteome</keyword>
<organism evidence="1 2">
    <name type="scientific">Cymbomonas tetramitiformis</name>
    <dbReference type="NCBI Taxonomy" id="36881"/>
    <lineage>
        <taxon>Eukaryota</taxon>
        <taxon>Viridiplantae</taxon>
        <taxon>Chlorophyta</taxon>
        <taxon>Pyramimonadophyceae</taxon>
        <taxon>Pyramimonadales</taxon>
        <taxon>Pyramimonadaceae</taxon>
        <taxon>Cymbomonas</taxon>
    </lineage>
</organism>
<evidence type="ECO:0000313" key="2">
    <source>
        <dbReference type="Proteomes" id="UP001190700"/>
    </source>
</evidence>
<protein>
    <submittedName>
        <fullName evidence="1">Uncharacterized protein</fullName>
    </submittedName>
</protein>